<keyword evidence="14" id="KW-1185">Reference proteome</keyword>
<dbReference type="EMBL" id="JAMOIM010000001">
    <property type="protein sequence ID" value="MCW6506656.1"/>
    <property type="molecule type" value="Genomic_DNA"/>
</dbReference>
<evidence type="ECO:0000256" key="1">
    <source>
        <dbReference type="ARBA" id="ARBA00004496"/>
    </source>
</evidence>
<dbReference type="PROSITE" id="PS50861">
    <property type="entry name" value="AA_TRNA_LIGASE_II_GLYAB"/>
    <property type="match status" value="1"/>
</dbReference>
<evidence type="ECO:0000256" key="7">
    <source>
        <dbReference type="ARBA" id="ARBA00022840"/>
    </source>
</evidence>
<dbReference type="GO" id="GO:0005524">
    <property type="term" value="F:ATP binding"/>
    <property type="evidence" value="ECO:0007669"/>
    <property type="project" value="UniProtKB-UniRule"/>
</dbReference>
<gene>
    <name evidence="11 13" type="primary">glyS</name>
    <name evidence="13" type="ORF">M8523_01300</name>
</gene>
<dbReference type="EC" id="6.1.1.14" evidence="11"/>
<sequence length="745" mass="81486">MPDLLLELFSEEIPARMQRQAALDLTKLVTDALVERGLIYEGARGFATPRRLALHVAGLPVKQPDTREERKGPRVGAPEGAIQGFLKSAGLTSIEQASVTEDPKKGSFYTAVIARTGRDTIEVLAEILPALIKSFPWPKSMRWGRDSSQPEALRWVRPLQSILCTFGAETEDPEVVAFSVGGILAGNITRGHRFLAPAPFTVKRFDDYGPQLEKHKVVLDSERRAEIIRHDARDLAFAQGLEVVEDEALLAEVAGLVEWPVVLMGRFDESFLAIPPEVIRATIRANQKCFVLRRLGQETLANAFLLTSNIVAPDGGAAIVAGNERVVRARLSDAKFFWESDLKVRLEDRLPKLDSIVFHEKLGTQGQRVQRIAALAKDLAPLVGADPAKAERAALLAKADLVSDMVGEFPELQGLMGRYYAAAQGEDASVAAAVEEHYKPQGPGDRVPSDPVSIAVALADKLDTLVGFWAIDEKPTGSKDPYALRRAALGVIRIVLDRAMKLRLLQALVHPLRFSRVHSNMAEQRSIAQKPAAENIQTTLRLTALAQQASEIGNRLHFGLGGQDDETPVLSDLLAFFADRLKVYLRDQGARHDLIDAVFALPGQDDLLMIVRRVEALGRFLDTEDGKSLLAGYRRAANILRAEEKKDGAGAFEAAHEPGLLDLAEEHALAEALTLTEADTAAAVGCEDFEAAMRAMARLRPAVDAFFERVTVNADDAGLRRNRLRLLNALRRTTLTVADFSKVAG</sequence>
<reference evidence="13" key="1">
    <citation type="submission" date="2022-05" db="EMBL/GenBank/DDBJ databases">
        <authorList>
            <person name="Pankratov T."/>
        </authorList>
    </citation>
    <scope>NUCLEOTIDE SEQUENCE</scope>
    <source>
        <strain evidence="13">BP6-180914</strain>
    </source>
</reference>
<keyword evidence="9 11" id="KW-0030">Aminoacyl-tRNA synthetase</keyword>
<keyword evidence="6 11" id="KW-0547">Nucleotide-binding</keyword>
<dbReference type="InterPro" id="IPR015944">
    <property type="entry name" value="Gly-tRNA-synth_bsu"/>
</dbReference>
<dbReference type="AlphaFoldDB" id="A0AA41YT07"/>
<evidence type="ECO:0000256" key="9">
    <source>
        <dbReference type="ARBA" id="ARBA00023146"/>
    </source>
</evidence>
<evidence type="ECO:0000256" key="4">
    <source>
        <dbReference type="ARBA" id="ARBA00022490"/>
    </source>
</evidence>
<evidence type="ECO:0000313" key="14">
    <source>
        <dbReference type="Proteomes" id="UP001165667"/>
    </source>
</evidence>
<dbReference type="GO" id="GO:0004820">
    <property type="term" value="F:glycine-tRNA ligase activity"/>
    <property type="evidence" value="ECO:0007669"/>
    <property type="project" value="UniProtKB-UniRule"/>
</dbReference>
<dbReference type="GO" id="GO:0004814">
    <property type="term" value="F:arginine-tRNA ligase activity"/>
    <property type="evidence" value="ECO:0007669"/>
    <property type="project" value="InterPro"/>
</dbReference>
<dbReference type="PANTHER" id="PTHR30075:SF2">
    <property type="entry name" value="GLYCINE--TRNA LIGASE, CHLOROPLASTIC_MITOCHONDRIAL 2"/>
    <property type="match status" value="1"/>
</dbReference>
<dbReference type="RefSeq" id="WP_282583009.1">
    <property type="nucleotide sequence ID" value="NZ_JAMOIM010000001.1"/>
</dbReference>
<comment type="catalytic activity">
    <reaction evidence="10 11">
        <text>tRNA(Gly) + glycine + ATP = glycyl-tRNA(Gly) + AMP + diphosphate</text>
        <dbReference type="Rhea" id="RHEA:16013"/>
        <dbReference type="Rhea" id="RHEA-COMP:9664"/>
        <dbReference type="Rhea" id="RHEA-COMP:9683"/>
        <dbReference type="ChEBI" id="CHEBI:30616"/>
        <dbReference type="ChEBI" id="CHEBI:33019"/>
        <dbReference type="ChEBI" id="CHEBI:57305"/>
        <dbReference type="ChEBI" id="CHEBI:78442"/>
        <dbReference type="ChEBI" id="CHEBI:78522"/>
        <dbReference type="ChEBI" id="CHEBI:456215"/>
        <dbReference type="EC" id="6.1.1.14"/>
    </reaction>
</comment>
<keyword evidence="5 11" id="KW-0436">Ligase</keyword>
<dbReference type="Proteomes" id="UP001165667">
    <property type="component" value="Unassembled WGS sequence"/>
</dbReference>
<keyword evidence="8 11" id="KW-0648">Protein biosynthesis</keyword>
<dbReference type="HAMAP" id="MF_00255">
    <property type="entry name" value="Gly_tRNA_synth_beta"/>
    <property type="match status" value="1"/>
</dbReference>
<comment type="similarity">
    <text evidence="2 11">Belongs to the class-II aminoacyl-tRNA synthetase family.</text>
</comment>
<dbReference type="Pfam" id="PF02092">
    <property type="entry name" value="tRNA_synt_2f"/>
    <property type="match status" value="1"/>
</dbReference>
<evidence type="ECO:0000256" key="2">
    <source>
        <dbReference type="ARBA" id="ARBA00008226"/>
    </source>
</evidence>
<evidence type="ECO:0000256" key="10">
    <source>
        <dbReference type="ARBA" id="ARBA00047937"/>
    </source>
</evidence>
<name>A0AA41YT07_9HYPH</name>
<dbReference type="InterPro" id="IPR008909">
    <property type="entry name" value="DALR_anticod-bd"/>
</dbReference>
<dbReference type="GO" id="GO:0005829">
    <property type="term" value="C:cytosol"/>
    <property type="evidence" value="ECO:0007669"/>
    <property type="project" value="TreeGrafter"/>
</dbReference>
<evidence type="ECO:0000313" key="13">
    <source>
        <dbReference type="EMBL" id="MCW6506656.1"/>
    </source>
</evidence>
<comment type="caution">
    <text evidence="13">The sequence shown here is derived from an EMBL/GenBank/DDBJ whole genome shotgun (WGS) entry which is preliminary data.</text>
</comment>
<proteinExistence type="inferred from homology"/>
<dbReference type="SUPFAM" id="SSF109604">
    <property type="entry name" value="HD-domain/PDEase-like"/>
    <property type="match status" value="1"/>
</dbReference>
<dbReference type="PRINTS" id="PR01045">
    <property type="entry name" value="TRNASYNTHGB"/>
</dbReference>
<dbReference type="Pfam" id="PF05746">
    <property type="entry name" value="DALR_1"/>
    <property type="match status" value="1"/>
</dbReference>
<comment type="subunit">
    <text evidence="3 11">Tetramer of two alpha and two beta subunits.</text>
</comment>
<evidence type="ECO:0000256" key="8">
    <source>
        <dbReference type="ARBA" id="ARBA00022917"/>
    </source>
</evidence>
<dbReference type="GO" id="GO:0006420">
    <property type="term" value="P:arginyl-tRNA aminoacylation"/>
    <property type="evidence" value="ECO:0007669"/>
    <property type="project" value="InterPro"/>
</dbReference>
<evidence type="ECO:0000256" key="6">
    <source>
        <dbReference type="ARBA" id="ARBA00022741"/>
    </source>
</evidence>
<evidence type="ECO:0000259" key="12">
    <source>
        <dbReference type="Pfam" id="PF05746"/>
    </source>
</evidence>
<dbReference type="InterPro" id="IPR006194">
    <property type="entry name" value="Gly-tRNA-synth_heterodimer"/>
</dbReference>
<dbReference type="GO" id="GO:0006426">
    <property type="term" value="P:glycyl-tRNA aminoacylation"/>
    <property type="evidence" value="ECO:0007669"/>
    <property type="project" value="UniProtKB-UniRule"/>
</dbReference>
<organism evidence="13 14">
    <name type="scientific">Lichenifustis flavocetrariae</name>
    <dbReference type="NCBI Taxonomy" id="2949735"/>
    <lineage>
        <taxon>Bacteria</taxon>
        <taxon>Pseudomonadati</taxon>
        <taxon>Pseudomonadota</taxon>
        <taxon>Alphaproteobacteria</taxon>
        <taxon>Hyphomicrobiales</taxon>
        <taxon>Lichenihabitantaceae</taxon>
        <taxon>Lichenifustis</taxon>
    </lineage>
</organism>
<evidence type="ECO:0000256" key="3">
    <source>
        <dbReference type="ARBA" id="ARBA00011209"/>
    </source>
</evidence>
<dbReference type="NCBIfam" id="TIGR00211">
    <property type="entry name" value="glyS"/>
    <property type="match status" value="1"/>
</dbReference>
<comment type="subcellular location">
    <subcellularLocation>
        <location evidence="1 11">Cytoplasm</location>
    </subcellularLocation>
</comment>
<evidence type="ECO:0000256" key="11">
    <source>
        <dbReference type="HAMAP-Rule" id="MF_00255"/>
    </source>
</evidence>
<evidence type="ECO:0000256" key="5">
    <source>
        <dbReference type="ARBA" id="ARBA00022598"/>
    </source>
</evidence>
<keyword evidence="4 11" id="KW-0963">Cytoplasm</keyword>
<accession>A0AA41YT07</accession>
<keyword evidence="7 11" id="KW-0067">ATP-binding</keyword>
<dbReference type="PANTHER" id="PTHR30075">
    <property type="entry name" value="GLYCYL-TRNA SYNTHETASE"/>
    <property type="match status" value="1"/>
</dbReference>
<protein>
    <recommendedName>
        <fullName evidence="11">Glycine--tRNA ligase beta subunit</fullName>
        <ecNumber evidence="11">6.1.1.14</ecNumber>
    </recommendedName>
    <alternativeName>
        <fullName evidence="11">Glycyl-tRNA synthetase beta subunit</fullName>
        <shortName evidence="11">GlyRS</shortName>
    </alternativeName>
</protein>
<feature type="domain" description="DALR anticodon binding" evidence="12">
    <location>
        <begin position="631"/>
        <end position="733"/>
    </location>
</feature>